<dbReference type="GeneID" id="70581834"/>
<dbReference type="Proteomes" id="UP000190834">
    <property type="component" value="Unassembled WGS sequence"/>
</dbReference>
<evidence type="ECO:0000313" key="2">
    <source>
        <dbReference type="EMBL" id="SKA29325.1"/>
    </source>
</evidence>
<dbReference type="Pfam" id="PF18648">
    <property type="entry name" value="ADPRTs_Tse2"/>
    <property type="match status" value="1"/>
</dbReference>
<dbReference type="InterPro" id="IPR041018">
    <property type="entry name" value="ADPRTs_Tse2"/>
</dbReference>
<proteinExistence type="predicted"/>
<dbReference type="RefSeq" id="WP_078927655.1">
    <property type="nucleotide sequence ID" value="NZ_FUXB01000045.1"/>
</dbReference>
<dbReference type="AlphaFoldDB" id="A0A1T4SMB7"/>
<dbReference type="EMBL" id="FUXB01000045">
    <property type="protein sequence ID" value="SKA29325.1"/>
    <property type="molecule type" value="Genomic_DNA"/>
</dbReference>
<gene>
    <name evidence="2" type="ORF">SAMN02745782_03372</name>
</gene>
<protein>
    <recommendedName>
        <fullName evidence="1">Tse2 ADP-ribosyltransferase toxin domain-containing protein</fullName>
    </recommendedName>
</protein>
<name>A0A1T4SMB7_VIBCI</name>
<keyword evidence="3" id="KW-1185">Reference proteome</keyword>
<evidence type="ECO:0000259" key="1">
    <source>
        <dbReference type="Pfam" id="PF18648"/>
    </source>
</evidence>
<sequence>MHTPIKFYITLPFDLFRLGRKSKAKFDYIRTSPPRDMDEVWDLKIYSKNGVEFVDCKSGGLSLFNYRNPRFGTLWWKIPQNTKMPNGLHVSLDDGGSNGKHHFTIRPLQDMPLSLYLIKLQQLESSARPCFINSPNSQVG</sequence>
<dbReference type="OrthoDB" id="461120at2"/>
<evidence type="ECO:0000313" key="3">
    <source>
        <dbReference type="Proteomes" id="UP000190834"/>
    </source>
</evidence>
<feature type="domain" description="Tse2 ADP-ribosyltransferase toxin" evidence="1">
    <location>
        <begin position="71"/>
        <end position="115"/>
    </location>
</feature>
<organism evidence="2 3">
    <name type="scientific">Vibrio cincinnatiensis DSM 19608</name>
    <dbReference type="NCBI Taxonomy" id="1123491"/>
    <lineage>
        <taxon>Bacteria</taxon>
        <taxon>Pseudomonadati</taxon>
        <taxon>Pseudomonadota</taxon>
        <taxon>Gammaproteobacteria</taxon>
        <taxon>Vibrionales</taxon>
        <taxon>Vibrionaceae</taxon>
        <taxon>Vibrio</taxon>
    </lineage>
</organism>
<reference evidence="3" key="1">
    <citation type="submission" date="2017-02" db="EMBL/GenBank/DDBJ databases">
        <authorList>
            <person name="Varghese N."/>
            <person name="Submissions S."/>
        </authorList>
    </citation>
    <scope>NUCLEOTIDE SEQUENCE [LARGE SCALE GENOMIC DNA]</scope>
    <source>
        <strain evidence="3">DSM 19608</strain>
    </source>
</reference>
<accession>A0A1T4SMB7</accession>